<protein>
    <submittedName>
        <fullName evidence="3">Ovule protein</fullName>
    </submittedName>
</protein>
<keyword evidence="2" id="KW-1185">Reference proteome</keyword>
<evidence type="ECO:0000313" key="1">
    <source>
        <dbReference type="EMBL" id="VDK17956.1"/>
    </source>
</evidence>
<proteinExistence type="predicted"/>
<evidence type="ECO:0000313" key="2">
    <source>
        <dbReference type="Proteomes" id="UP000267096"/>
    </source>
</evidence>
<sequence>MLICQVKVYNLVILSKSIDEANSDVQEMQTSDRPDVVNGDLKQQLLLDELKFYLHQPARNITSEST</sequence>
<reference evidence="1 2" key="2">
    <citation type="submission" date="2018-11" db="EMBL/GenBank/DDBJ databases">
        <authorList>
            <consortium name="Pathogen Informatics"/>
        </authorList>
    </citation>
    <scope>NUCLEOTIDE SEQUENCE [LARGE SCALE GENOMIC DNA]</scope>
</reference>
<dbReference type="Proteomes" id="UP000267096">
    <property type="component" value="Unassembled WGS sequence"/>
</dbReference>
<dbReference type="WBParaSite" id="ASIM_0000076601-mRNA-1">
    <property type="protein sequence ID" value="ASIM_0000076601-mRNA-1"/>
    <property type="gene ID" value="ASIM_0000076601"/>
</dbReference>
<gene>
    <name evidence="1" type="ORF">ASIM_LOCUS666</name>
</gene>
<name>A0A0M3IZT3_ANISI</name>
<organism evidence="3">
    <name type="scientific">Anisakis simplex</name>
    <name type="common">Herring worm</name>
    <dbReference type="NCBI Taxonomy" id="6269"/>
    <lineage>
        <taxon>Eukaryota</taxon>
        <taxon>Metazoa</taxon>
        <taxon>Ecdysozoa</taxon>
        <taxon>Nematoda</taxon>
        <taxon>Chromadorea</taxon>
        <taxon>Rhabditida</taxon>
        <taxon>Spirurina</taxon>
        <taxon>Ascaridomorpha</taxon>
        <taxon>Ascaridoidea</taxon>
        <taxon>Anisakidae</taxon>
        <taxon>Anisakis</taxon>
        <taxon>Anisakis simplex complex</taxon>
    </lineage>
</organism>
<dbReference type="EMBL" id="UYRR01000505">
    <property type="protein sequence ID" value="VDK17956.1"/>
    <property type="molecule type" value="Genomic_DNA"/>
</dbReference>
<dbReference type="AlphaFoldDB" id="A0A0M3IZT3"/>
<reference evidence="3" key="1">
    <citation type="submission" date="2017-02" db="UniProtKB">
        <authorList>
            <consortium name="WormBaseParasite"/>
        </authorList>
    </citation>
    <scope>IDENTIFICATION</scope>
</reference>
<accession>A0A0M3IZT3</accession>
<evidence type="ECO:0000313" key="3">
    <source>
        <dbReference type="WBParaSite" id="ASIM_0000076601-mRNA-1"/>
    </source>
</evidence>